<evidence type="ECO:0000256" key="6">
    <source>
        <dbReference type="ARBA" id="ARBA00023136"/>
    </source>
</evidence>
<keyword evidence="9" id="KW-1185">Reference proteome</keyword>
<dbReference type="Pfam" id="PF00287">
    <property type="entry name" value="Na_K-ATPase"/>
    <property type="match status" value="1"/>
</dbReference>
<dbReference type="PANTHER" id="PTHR11523">
    <property type="entry name" value="SODIUM/POTASSIUM-DEPENDENT ATPASE BETA SUBUNIT"/>
    <property type="match status" value="1"/>
</dbReference>
<dbReference type="EMBL" id="JAWJWF010000005">
    <property type="protein sequence ID" value="KAK6632159.1"/>
    <property type="molecule type" value="Genomic_DNA"/>
</dbReference>
<comment type="caution">
    <text evidence="8">The sequence shown here is derived from an EMBL/GenBank/DDBJ whole genome shotgun (WGS) entry which is preliminary data.</text>
</comment>
<name>A0ABR1B0G6_POLSC</name>
<gene>
    <name evidence="8" type="ORF">RUM44_007189</name>
</gene>
<reference evidence="8 9" key="1">
    <citation type="submission" date="2023-09" db="EMBL/GenBank/DDBJ databases">
        <title>Genomes of two closely related lineages of the louse Polyplax serrata with different host specificities.</title>
        <authorList>
            <person name="Martinu J."/>
            <person name="Tarabai H."/>
            <person name="Stefka J."/>
            <person name="Hypsa V."/>
        </authorList>
    </citation>
    <scope>NUCLEOTIDE SEQUENCE [LARGE SCALE GENOMIC DNA]</scope>
    <source>
        <strain evidence="8">98ZLc_SE</strain>
    </source>
</reference>
<evidence type="ECO:0008006" key="10">
    <source>
        <dbReference type="Google" id="ProtNLM"/>
    </source>
</evidence>
<protein>
    <recommendedName>
        <fullName evidence="10">Sodium/potassium-transporting ATPase subunit beta-2</fullName>
    </recommendedName>
</protein>
<accession>A0ABR1B0G6</accession>
<keyword evidence="5 7" id="KW-1133">Transmembrane helix</keyword>
<evidence type="ECO:0000256" key="4">
    <source>
        <dbReference type="ARBA" id="ARBA00022968"/>
    </source>
</evidence>
<keyword evidence="4" id="KW-0735">Signal-anchor</keyword>
<dbReference type="Gene3D" id="2.60.40.1660">
    <property type="entry name" value="Na, k-atpase alpha subunit"/>
    <property type="match status" value="1"/>
</dbReference>
<evidence type="ECO:0000256" key="7">
    <source>
        <dbReference type="SAM" id="Phobius"/>
    </source>
</evidence>
<sequence>MEPERIPFFREVKDSDYKSTLRKRRLTEVEEIYEYVNMNGIYFYVDSKGKISSCTLRGRNAMSPKTADANTNNVFVPYMRPEKLPRLESIKRGFYDPTNKTILGRTPKGWGGILTFYFIFFSVLAAIFAICMYAMMSTLSPDYPRWQLSESIIGTNPGLGFRPYSGDVEKHGSLIWYVAANESNVMHWTGVLDQFLEGYLDNQQRENKVICDFDRPPMPGKVCDVRIDDFGPCSKEKGYSYNQSSPCIFIKLNRIFNWVPEFYNETDSLPDEMDEDLKQHISETTPAEVSGFENLMLQRNVVWITCYGENPADRENLGGVQYYPKRGFPGFYYPFTNTPGYLSPLVAVHFQRPALHTLINVECRAWAKNIEYKRALQHREGSVHFELLID</sequence>
<evidence type="ECO:0000313" key="8">
    <source>
        <dbReference type="EMBL" id="KAK6632159.1"/>
    </source>
</evidence>
<evidence type="ECO:0000256" key="1">
    <source>
        <dbReference type="ARBA" id="ARBA00004606"/>
    </source>
</evidence>
<evidence type="ECO:0000256" key="3">
    <source>
        <dbReference type="ARBA" id="ARBA00022692"/>
    </source>
</evidence>
<dbReference type="Proteomes" id="UP001359485">
    <property type="component" value="Unassembled WGS sequence"/>
</dbReference>
<dbReference type="InterPro" id="IPR038702">
    <property type="entry name" value="Na/K_ATPase_sub_beta_sf"/>
</dbReference>
<comment type="subcellular location">
    <subcellularLocation>
        <location evidence="1">Membrane</location>
        <topology evidence="1">Single-pass type II membrane protein</topology>
    </subcellularLocation>
</comment>
<evidence type="ECO:0000313" key="9">
    <source>
        <dbReference type="Proteomes" id="UP001359485"/>
    </source>
</evidence>
<feature type="transmembrane region" description="Helical" evidence="7">
    <location>
        <begin position="114"/>
        <end position="136"/>
    </location>
</feature>
<dbReference type="PANTHER" id="PTHR11523:SF28">
    <property type="entry name" value="NA_K-ATPASE BETA SUBUNIT ISOFORM 4-RELATED"/>
    <property type="match status" value="1"/>
</dbReference>
<keyword evidence="6 7" id="KW-0472">Membrane</keyword>
<comment type="similarity">
    <text evidence="2">Belongs to the X(+)/potassium ATPases subunit beta family.</text>
</comment>
<proteinExistence type="inferred from homology"/>
<keyword evidence="3 7" id="KW-0812">Transmembrane</keyword>
<evidence type="ECO:0000256" key="2">
    <source>
        <dbReference type="ARBA" id="ARBA00005876"/>
    </source>
</evidence>
<dbReference type="InterPro" id="IPR000402">
    <property type="entry name" value="Na/K_ATPase_sub_beta"/>
</dbReference>
<evidence type="ECO:0000256" key="5">
    <source>
        <dbReference type="ARBA" id="ARBA00022989"/>
    </source>
</evidence>
<organism evidence="8 9">
    <name type="scientific">Polyplax serrata</name>
    <name type="common">Common mouse louse</name>
    <dbReference type="NCBI Taxonomy" id="468196"/>
    <lineage>
        <taxon>Eukaryota</taxon>
        <taxon>Metazoa</taxon>
        <taxon>Ecdysozoa</taxon>
        <taxon>Arthropoda</taxon>
        <taxon>Hexapoda</taxon>
        <taxon>Insecta</taxon>
        <taxon>Pterygota</taxon>
        <taxon>Neoptera</taxon>
        <taxon>Paraneoptera</taxon>
        <taxon>Psocodea</taxon>
        <taxon>Troctomorpha</taxon>
        <taxon>Phthiraptera</taxon>
        <taxon>Anoplura</taxon>
        <taxon>Polyplacidae</taxon>
        <taxon>Polyplax</taxon>
    </lineage>
</organism>